<dbReference type="OrthoDB" id="10684353at2759"/>
<gene>
    <name evidence="2" type="ORF">TRFO_18174</name>
</gene>
<evidence type="ECO:0000313" key="3">
    <source>
        <dbReference type="Proteomes" id="UP000179807"/>
    </source>
</evidence>
<feature type="coiled-coil region" evidence="1">
    <location>
        <begin position="325"/>
        <end position="359"/>
    </location>
</feature>
<dbReference type="VEuPathDB" id="TrichDB:TRFO_18174"/>
<organism evidence="2 3">
    <name type="scientific">Tritrichomonas foetus</name>
    <dbReference type="NCBI Taxonomy" id="1144522"/>
    <lineage>
        <taxon>Eukaryota</taxon>
        <taxon>Metamonada</taxon>
        <taxon>Parabasalia</taxon>
        <taxon>Tritrichomonadida</taxon>
        <taxon>Tritrichomonadidae</taxon>
        <taxon>Tritrichomonas</taxon>
    </lineage>
</organism>
<feature type="coiled-coil region" evidence="1">
    <location>
        <begin position="148"/>
        <end position="207"/>
    </location>
</feature>
<accession>A0A1J4KQU9</accession>
<sequence length="522" mass="60947">MSDFSDTIPISDEFESDIRGISESCDISSIDLADRQFSDLQNDILEQGKAIEAFIKLHSAKKRVSETFRVLQALFILFKSTLSMNINLRQTLIKNRCQYSQEADDAKKARKNVSDFLIGVSKISNKSFKSLFDVAKYMKQSIQINEHTSKIEKENQKYMIQVQQLKSQIMDFEAQKEVDLAHLRNRAETAETNSIDLQNQIKMIQQNNFKLEKTISQIEAGKFELIQKYQKQNLEESQAASMKLKNANKKLIQARKEIEQIQSENESLKNTLNQSEKEKTQLLFEVEKLKQSKIESNLKRQEIFNAMTEMQQKLSSIEANHTGMTSQIENEAITLRNENKKLSSENKKLIKNYKSAMKKNHSLVNENSQFIGAIDKLNNEIDEMRQFLEISDNIHDEEYQMKDIIQAFYDLRDGLGLKKQWNPKKVAKHILRKMRKLEHNFYRINERAERNFNDYKPDINMNVNLNDQIGESSTTDNINYQMRKSQNNSISYSNVTTDYESPLREQIRSLQNEIDLLRNELA</sequence>
<proteinExistence type="predicted"/>
<dbReference type="Proteomes" id="UP000179807">
    <property type="component" value="Unassembled WGS sequence"/>
</dbReference>
<keyword evidence="3" id="KW-1185">Reference proteome</keyword>
<feature type="coiled-coil region" evidence="1">
    <location>
        <begin position="234"/>
        <end position="292"/>
    </location>
</feature>
<dbReference type="RefSeq" id="XP_068365308.1">
    <property type="nucleotide sequence ID" value="XM_068500020.1"/>
</dbReference>
<name>A0A1J4KQU9_9EUKA</name>
<reference evidence="2" key="1">
    <citation type="submission" date="2016-10" db="EMBL/GenBank/DDBJ databases">
        <authorList>
            <person name="Benchimol M."/>
            <person name="Almeida L.G."/>
            <person name="Vasconcelos A.T."/>
            <person name="Perreira-Neves A."/>
            <person name="Rosa I.A."/>
            <person name="Tasca T."/>
            <person name="Bogo M.R."/>
            <person name="de Souza W."/>
        </authorList>
    </citation>
    <scope>NUCLEOTIDE SEQUENCE [LARGE SCALE GENOMIC DNA]</scope>
    <source>
        <strain evidence="2">K</strain>
    </source>
</reference>
<comment type="caution">
    <text evidence="2">The sequence shown here is derived from an EMBL/GenBank/DDBJ whole genome shotgun (WGS) entry which is preliminary data.</text>
</comment>
<keyword evidence="1" id="KW-0175">Coiled coil</keyword>
<evidence type="ECO:0000256" key="1">
    <source>
        <dbReference type="SAM" id="Coils"/>
    </source>
</evidence>
<dbReference type="EMBL" id="MLAK01000570">
    <property type="protein sequence ID" value="OHT12172.1"/>
    <property type="molecule type" value="Genomic_DNA"/>
</dbReference>
<dbReference type="AlphaFoldDB" id="A0A1J4KQU9"/>
<protein>
    <submittedName>
        <fullName evidence="2">Uncharacterized protein</fullName>
    </submittedName>
</protein>
<dbReference type="GeneID" id="94834724"/>
<evidence type="ECO:0000313" key="2">
    <source>
        <dbReference type="EMBL" id="OHT12172.1"/>
    </source>
</evidence>